<organism evidence="3 4">
    <name type="scientific">Nocardia ninae NBRC 108245</name>
    <dbReference type="NCBI Taxonomy" id="1210091"/>
    <lineage>
        <taxon>Bacteria</taxon>
        <taxon>Bacillati</taxon>
        <taxon>Actinomycetota</taxon>
        <taxon>Actinomycetes</taxon>
        <taxon>Mycobacteriales</taxon>
        <taxon>Nocardiaceae</taxon>
        <taxon>Nocardia</taxon>
    </lineage>
</organism>
<comment type="caution">
    <text evidence="3">The sequence shown here is derived from an EMBL/GenBank/DDBJ whole genome shotgun (WGS) entry which is preliminary data.</text>
</comment>
<reference evidence="3 4" key="1">
    <citation type="submission" date="2019-07" db="EMBL/GenBank/DDBJ databases">
        <title>Whole genome shotgun sequence of Nocardia ninae NBRC 108245.</title>
        <authorList>
            <person name="Hosoyama A."/>
            <person name="Uohara A."/>
            <person name="Ohji S."/>
            <person name="Ichikawa N."/>
        </authorList>
    </citation>
    <scope>NUCLEOTIDE SEQUENCE [LARGE SCALE GENOMIC DNA]</scope>
    <source>
        <strain evidence="3 4">NBRC 108245</strain>
    </source>
</reference>
<dbReference type="Proteomes" id="UP000321424">
    <property type="component" value="Unassembled WGS sequence"/>
</dbReference>
<evidence type="ECO:0000313" key="4">
    <source>
        <dbReference type="Proteomes" id="UP000321424"/>
    </source>
</evidence>
<protein>
    <submittedName>
        <fullName evidence="3">Proline dehydrogenase</fullName>
    </submittedName>
</protein>
<dbReference type="Pfam" id="PF13510">
    <property type="entry name" value="Fer2_4"/>
    <property type="match status" value="1"/>
</dbReference>
<dbReference type="InterPro" id="IPR036010">
    <property type="entry name" value="2Fe-2S_ferredoxin-like_sf"/>
</dbReference>
<evidence type="ECO:0000256" key="1">
    <source>
        <dbReference type="ARBA" id="ARBA00023002"/>
    </source>
</evidence>
<sequence length="104" mass="10967">MSPHLIRPEADPVGRADRPLTVTVDGTPVPGVHGQTLATVLLADGRTHWRTAPTGGPRGVFCGIGVCFDCVATVNDVPDVRLCRRPARDGDVVTTQSRLTGNAQ</sequence>
<feature type="compositionally biased region" description="Basic and acidic residues" evidence="2">
    <location>
        <begin position="1"/>
        <end position="18"/>
    </location>
</feature>
<evidence type="ECO:0000256" key="2">
    <source>
        <dbReference type="SAM" id="MobiDB-lite"/>
    </source>
</evidence>
<feature type="region of interest" description="Disordered" evidence="2">
    <location>
        <begin position="1"/>
        <end position="28"/>
    </location>
</feature>
<dbReference type="InterPro" id="IPR042204">
    <property type="entry name" value="2Fe-2S-bd_N"/>
</dbReference>
<keyword evidence="1" id="KW-0560">Oxidoreductase</keyword>
<dbReference type="SUPFAM" id="SSF54292">
    <property type="entry name" value="2Fe-2S ferredoxin-like"/>
    <property type="match status" value="1"/>
</dbReference>
<dbReference type="GO" id="GO:0016491">
    <property type="term" value="F:oxidoreductase activity"/>
    <property type="evidence" value="ECO:0007669"/>
    <property type="project" value="UniProtKB-KW"/>
</dbReference>
<dbReference type="RefSeq" id="WP_186818805.1">
    <property type="nucleotide sequence ID" value="NZ_BJXA01000079.1"/>
</dbReference>
<feature type="compositionally biased region" description="Low complexity" evidence="2">
    <location>
        <begin position="19"/>
        <end position="28"/>
    </location>
</feature>
<accession>A0A511MRP0</accession>
<dbReference type="EMBL" id="BJXA01000079">
    <property type="protein sequence ID" value="GEM42858.1"/>
    <property type="molecule type" value="Genomic_DNA"/>
</dbReference>
<keyword evidence="4" id="KW-1185">Reference proteome</keyword>
<dbReference type="AlphaFoldDB" id="A0A511MRP0"/>
<proteinExistence type="predicted"/>
<dbReference type="Gene3D" id="3.10.20.440">
    <property type="entry name" value="2Fe-2S iron-sulphur cluster binding domain, sarcosine oxidase, alpha subunit, N-terminal domain"/>
    <property type="match status" value="1"/>
</dbReference>
<evidence type="ECO:0000313" key="3">
    <source>
        <dbReference type="EMBL" id="GEM42858.1"/>
    </source>
</evidence>
<name>A0A511MRP0_9NOCA</name>
<gene>
    <name evidence="3" type="ORF">NN4_73770</name>
</gene>
<dbReference type="GO" id="GO:0051536">
    <property type="term" value="F:iron-sulfur cluster binding"/>
    <property type="evidence" value="ECO:0007669"/>
    <property type="project" value="InterPro"/>
</dbReference>